<organism evidence="5 6">
    <name type="scientific">Hibiscus sabdariffa</name>
    <name type="common">roselle</name>
    <dbReference type="NCBI Taxonomy" id="183260"/>
    <lineage>
        <taxon>Eukaryota</taxon>
        <taxon>Viridiplantae</taxon>
        <taxon>Streptophyta</taxon>
        <taxon>Embryophyta</taxon>
        <taxon>Tracheophyta</taxon>
        <taxon>Spermatophyta</taxon>
        <taxon>Magnoliopsida</taxon>
        <taxon>eudicotyledons</taxon>
        <taxon>Gunneridae</taxon>
        <taxon>Pentapetalae</taxon>
        <taxon>rosids</taxon>
        <taxon>malvids</taxon>
        <taxon>Malvales</taxon>
        <taxon>Malvaceae</taxon>
        <taxon>Malvoideae</taxon>
        <taxon>Hibiscus</taxon>
    </lineage>
</organism>
<comment type="subcellular location">
    <subcellularLocation>
        <location evidence="1">Membrane</location>
        <topology evidence="1">Multi-pass membrane protein</topology>
    </subcellularLocation>
</comment>
<evidence type="ECO:0000256" key="3">
    <source>
        <dbReference type="ARBA" id="ARBA00023136"/>
    </source>
</evidence>
<dbReference type="PANTHER" id="PTHR46080:SF4">
    <property type="entry name" value="MITOCHONDRIAL CARRIER PROTEIN, EXPRESSED"/>
    <property type="match status" value="1"/>
</dbReference>
<keyword evidence="2 4" id="KW-0812">Transmembrane</keyword>
<feature type="repeat" description="Solcar" evidence="4">
    <location>
        <begin position="109"/>
        <end position="163"/>
    </location>
</feature>
<comment type="caution">
    <text evidence="5">The sequence shown here is derived from an EMBL/GenBank/DDBJ whole genome shotgun (WGS) entry which is preliminary data.</text>
</comment>
<evidence type="ECO:0000256" key="4">
    <source>
        <dbReference type="PROSITE-ProRule" id="PRU00282"/>
    </source>
</evidence>
<evidence type="ECO:0000313" key="6">
    <source>
        <dbReference type="Proteomes" id="UP001472677"/>
    </source>
</evidence>
<gene>
    <name evidence="5" type="ORF">V6N12_049846</name>
</gene>
<name>A0ABR2GAR0_9ROSI</name>
<dbReference type="EMBL" id="JBBPBM010000001">
    <property type="protein sequence ID" value="KAK8599984.1"/>
    <property type="molecule type" value="Genomic_DNA"/>
</dbReference>
<dbReference type="PANTHER" id="PTHR46080">
    <property type="entry name" value="MITOCHONDRIAL SUBSTRATE CARRIER FAMILY PROTEIN J"/>
    <property type="match status" value="1"/>
</dbReference>
<evidence type="ECO:0000313" key="5">
    <source>
        <dbReference type="EMBL" id="KAK8599984.1"/>
    </source>
</evidence>
<dbReference type="PROSITE" id="PS50920">
    <property type="entry name" value="SOLCAR"/>
    <property type="match status" value="1"/>
</dbReference>
<proteinExistence type="predicted"/>
<protein>
    <submittedName>
        <fullName evidence="5">Uncharacterized protein</fullName>
    </submittedName>
</protein>
<dbReference type="Gene3D" id="1.50.40.10">
    <property type="entry name" value="Mitochondrial carrier domain"/>
    <property type="match status" value="1"/>
</dbReference>
<evidence type="ECO:0000256" key="2">
    <source>
        <dbReference type="ARBA" id="ARBA00022692"/>
    </source>
</evidence>
<dbReference type="InterPro" id="IPR018108">
    <property type="entry name" value="MCP_transmembrane"/>
</dbReference>
<accession>A0ABR2GAR0</accession>
<dbReference type="InterPro" id="IPR023395">
    <property type="entry name" value="MCP_dom_sf"/>
</dbReference>
<reference evidence="5 6" key="1">
    <citation type="journal article" date="2024" name="G3 (Bethesda)">
        <title>Genome assembly of Hibiscus sabdariffa L. provides insights into metabolisms of medicinal natural products.</title>
        <authorList>
            <person name="Kim T."/>
        </authorList>
    </citation>
    <scope>NUCLEOTIDE SEQUENCE [LARGE SCALE GENOMIC DNA]</scope>
    <source>
        <strain evidence="5">TK-2024</strain>
        <tissue evidence="5">Old leaves</tissue>
    </source>
</reference>
<sequence length="163" mass="17109">MSKTLTTLEVTKSSVGTATVSLGFSDTTTTAIANAVAGFGSAMAAQLDWTPNQLMLNGLDGLRKILHAEILTYAPSNVVRWASYSLHTSSFGVVLVVLCSGGFIPGSKTLVAVQGLSATMASGVSALITMPLETITARLQVLDRKENVVRKPSNVLQTVRNLV</sequence>
<dbReference type="SUPFAM" id="SSF103506">
    <property type="entry name" value="Mitochondrial carrier"/>
    <property type="match status" value="1"/>
</dbReference>
<keyword evidence="6" id="KW-1185">Reference proteome</keyword>
<evidence type="ECO:0000256" key="1">
    <source>
        <dbReference type="ARBA" id="ARBA00004141"/>
    </source>
</evidence>
<dbReference type="Proteomes" id="UP001472677">
    <property type="component" value="Unassembled WGS sequence"/>
</dbReference>
<keyword evidence="3 4" id="KW-0472">Membrane</keyword>